<dbReference type="GO" id="GO:0019062">
    <property type="term" value="P:virion attachment to host cell"/>
    <property type="evidence" value="ECO:0007669"/>
    <property type="project" value="InterPro"/>
</dbReference>
<dbReference type="AlphaFoldDB" id="A0A081RVL8"/>
<dbReference type="Pfam" id="PF21882">
    <property type="entry name" value="Gp53-like_C"/>
    <property type="match status" value="1"/>
</dbReference>
<feature type="region of interest" description="Disordered" evidence="1">
    <location>
        <begin position="162"/>
        <end position="200"/>
    </location>
</feature>
<gene>
    <name evidence="3" type="ORF">MEG1DRAFT_02652</name>
</gene>
<evidence type="ECO:0000259" key="2">
    <source>
        <dbReference type="Pfam" id="PF21882"/>
    </source>
</evidence>
<dbReference type="Proteomes" id="UP000028002">
    <property type="component" value="Unassembled WGS sequence"/>
</dbReference>
<evidence type="ECO:0000313" key="4">
    <source>
        <dbReference type="Proteomes" id="UP000028002"/>
    </source>
</evidence>
<dbReference type="Pfam" id="PF03406">
    <property type="entry name" value="Phage_fiber_2"/>
    <property type="match status" value="1"/>
</dbReference>
<feature type="compositionally biased region" description="Basic and acidic residues" evidence="1">
    <location>
        <begin position="164"/>
        <end position="174"/>
    </location>
</feature>
<evidence type="ECO:0000256" key="1">
    <source>
        <dbReference type="SAM" id="MobiDB-lite"/>
    </source>
</evidence>
<feature type="domain" description="Putative tail fiber protein gp53-like C-terminal" evidence="2">
    <location>
        <begin position="218"/>
        <end position="303"/>
    </location>
</feature>
<sequence>MSLKNDFKAFSVNNDANVVLQEKYEANPSLQTGFPPNTISIDLLNKVLRQSSIISSVIADFIATQSGSDTLDDGDIVKLTTQLDKALEQKITTKVPSASLTQKGVVQLTSVVGDSDALAVTQKLAQELVNSLNGNINGRVPNSRKVNGKVLSSDINLSAGDVGSYDKSESDGKYQLRGNYQPAGNYAPAGQSYTKAESDSRYDRNRNTALKATNGWWKCGDTGMIYQWGQTPSTLSEESRNYDFPIAFPSTCVIGVAAPNYNSTERGSLSAYFSINSNTSFRLTLDQASNDQPAGVFWFAIGW</sequence>
<dbReference type="InterPro" id="IPR005068">
    <property type="entry name" value="Phage_lambda_Stf-r2"/>
</dbReference>
<dbReference type="Gene3D" id="2.60.40.3940">
    <property type="match status" value="1"/>
</dbReference>
<evidence type="ECO:0000313" key="3">
    <source>
        <dbReference type="EMBL" id="KER02721.1"/>
    </source>
</evidence>
<dbReference type="RefSeq" id="WP_021324058.1">
    <property type="nucleotide sequence ID" value="NZ_CAWLUD010000042.1"/>
</dbReference>
<dbReference type="PATRIC" id="fig|1393735.3.peg.2711"/>
<dbReference type="GO" id="GO:0046718">
    <property type="term" value="P:symbiont entry into host cell"/>
    <property type="evidence" value="ECO:0007669"/>
    <property type="project" value="InterPro"/>
</dbReference>
<protein>
    <submittedName>
        <fullName evidence="3">Phage tail fiber</fullName>
    </submittedName>
</protein>
<name>A0A081RVL8_PHOTE</name>
<accession>A0A081RVL8</accession>
<comment type="caution">
    <text evidence="3">The sequence shown here is derived from an EMBL/GenBank/DDBJ whole genome shotgun (WGS) entry which is preliminary data.</text>
</comment>
<dbReference type="EMBL" id="JGVH01000042">
    <property type="protein sequence ID" value="KER02721.1"/>
    <property type="molecule type" value="Genomic_DNA"/>
</dbReference>
<reference evidence="3 4" key="1">
    <citation type="submission" date="2014-03" db="EMBL/GenBank/DDBJ databases">
        <title>Draft Genome of Photorhabdus temperata Meg1.</title>
        <authorList>
            <person name="Hurst S.G.IV."/>
            <person name="Morris K."/>
            <person name="Thomas K."/>
            <person name="Tisa L.S."/>
        </authorList>
    </citation>
    <scope>NUCLEOTIDE SEQUENCE [LARGE SCALE GENOMIC DNA]</scope>
    <source>
        <strain evidence="3 4">Meg1</strain>
    </source>
</reference>
<dbReference type="InterPro" id="IPR054075">
    <property type="entry name" value="Gp53-like_C"/>
</dbReference>
<proteinExistence type="predicted"/>
<organism evidence="3 4">
    <name type="scientific">Photorhabdus temperata subsp. temperata Meg1</name>
    <dbReference type="NCBI Taxonomy" id="1393735"/>
    <lineage>
        <taxon>Bacteria</taxon>
        <taxon>Pseudomonadati</taxon>
        <taxon>Pseudomonadota</taxon>
        <taxon>Gammaproteobacteria</taxon>
        <taxon>Enterobacterales</taxon>
        <taxon>Morganellaceae</taxon>
        <taxon>Photorhabdus</taxon>
    </lineage>
</organism>